<dbReference type="GO" id="GO:0003676">
    <property type="term" value="F:nucleic acid binding"/>
    <property type="evidence" value="ECO:0007669"/>
    <property type="project" value="InterPro"/>
</dbReference>
<evidence type="ECO:0000259" key="2">
    <source>
        <dbReference type="Pfam" id="PF13358"/>
    </source>
</evidence>
<organism evidence="3 4">
    <name type="scientific">Aedes aegypti</name>
    <name type="common">Yellowfever mosquito</name>
    <name type="synonym">Culex aegypti</name>
    <dbReference type="NCBI Taxonomy" id="7159"/>
    <lineage>
        <taxon>Eukaryota</taxon>
        <taxon>Metazoa</taxon>
        <taxon>Ecdysozoa</taxon>
        <taxon>Arthropoda</taxon>
        <taxon>Hexapoda</taxon>
        <taxon>Insecta</taxon>
        <taxon>Pterygota</taxon>
        <taxon>Neoptera</taxon>
        <taxon>Endopterygota</taxon>
        <taxon>Diptera</taxon>
        <taxon>Nematocera</taxon>
        <taxon>Culicoidea</taxon>
        <taxon>Culicidae</taxon>
        <taxon>Culicinae</taxon>
        <taxon>Aedini</taxon>
        <taxon>Aedes</taxon>
        <taxon>Stegomyia</taxon>
    </lineage>
</organism>
<dbReference type="Pfam" id="PF13358">
    <property type="entry name" value="DDE_3"/>
    <property type="match status" value="1"/>
</dbReference>
<sequence>MANVIIQNVRHRQANPSTVYHALYGHYFLGISKQDLAKIYGKSLATIYNWFTKYEKDGLFQRKQRKQTYKKFSSDMREWLVDLYRKEPLLFLDEAKQKFQLYFHVNISVSSVCTILHDSGLSWKVIERRAIQIRNEEIVRYSREMLAIPWDLFNLIFLDEVAFDNRDMLRRKGYGVVGQKVVYRGEFCRKPRESFLCFLGVGGILDSFCTEGTFNRKKFVESCRTVALKNRQVQSYPGFHSVWIMDGARIHCDANIIRYLRSIGIIPIFLPAYCLFFNPIEVIFGKVKQYLKRIHREGDPVRLDVCEAVNHFRLYSCYKLFQHCGYFPGGTFLPEKALEQNQKEFHFNIIPE</sequence>
<dbReference type="InParanoid" id="A0A6I8U900"/>
<dbReference type="Gene3D" id="3.30.420.10">
    <property type="entry name" value="Ribonuclease H-like superfamily/Ribonuclease H"/>
    <property type="match status" value="1"/>
</dbReference>
<gene>
    <name evidence="3" type="primary">110675529</name>
</gene>
<keyword evidence="4" id="KW-1185">Reference proteome</keyword>
<dbReference type="Proteomes" id="UP000008820">
    <property type="component" value="Chromosome 2"/>
</dbReference>
<proteinExistence type="predicted"/>
<comment type="subcellular location">
    <subcellularLocation>
        <location evidence="1">Nucleus</location>
    </subcellularLocation>
</comment>
<dbReference type="PANTHER" id="PTHR46564:SF1">
    <property type="entry name" value="TRANSPOSASE"/>
    <property type="match status" value="1"/>
</dbReference>
<name>A0A6I8U900_AEDAE</name>
<dbReference type="NCBIfam" id="NF033545">
    <property type="entry name" value="transpos_IS630"/>
    <property type="match status" value="1"/>
</dbReference>
<dbReference type="InterPro" id="IPR038717">
    <property type="entry name" value="Tc1-like_DDE_dom"/>
</dbReference>
<dbReference type="SUPFAM" id="SSF46689">
    <property type="entry name" value="Homeodomain-like"/>
    <property type="match status" value="1"/>
</dbReference>
<evidence type="ECO:0000256" key="1">
    <source>
        <dbReference type="ARBA" id="ARBA00004123"/>
    </source>
</evidence>
<accession>A0A6I8U900</accession>
<dbReference type="OrthoDB" id="7752524at2759"/>
<protein>
    <recommendedName>
        <fullName evidence="2">Tc1-like transposase DDE domain-containing protein</fullName>
    </recommendedName>
</protein>
<evidence type="ECO:0000313" key="3">
    <source>
        <dbReference type="EnsemblMetazoa" id="AAEL027511-PA"/>
    </source>
</evidence>
<dbReference type="InterPro" id="IPR009057">
    <property type="entry name" value="Homeodomain-like_sf"/>
</dbReference>
<reference evidence="3 4" key="1">
    <citation type="submission" date="2017-06" db="EMBL/GenBank/DDBJ databases">
        <title>Aedes aegypti genome working group (AGWG) sequencing and assembly.</title>
        <authorList>
            <consortium name="Aedes aegypti Genome Working Group (AGWG)"/>
            <person name="Matthews B.J."/>
        </authorList>
    </citation>
    <scope>NUCLEOTIDE SEQUENCE [LARGE SCALE GENOMIC DNA]</scope>
    <source>
        <strain evidence="3 4">LVP_AGWG</strain>
    </source>
</reference>
<feature type="domain" description="Tc1-like transposase DDE" evidence="2">
    <location>
        <begin position="155"/>
        <end position="293"/>
    </location>
</feature>
<dbReference type="GO" id="GO:0005634">
    <property type="term" value="C:nucleus"/>
    <property type="evidence" value="ECO:0007669"/>
    <property type="project" value="UniProtKB-SubCell"/>
</dbReference>
<dbReference type="EnsemblMetazoa" id="AAEL027511-RA">
    <property type="protein sequence ID" value="AAEL027511-PA"/>
    <property type="gene ID" value="AAEL027511"/>
</dbReference>
<reference evidence="3" key="2">
    <citation type="submission" date="2020-05" db="UniProtKB">
        <authorList>
            <consortium name="EnsemblMetazoa"/>
        </authorList>
    </citation>
    <scope>IDENTIFICATION</scope>
    <source>
        <strain evidence="3">LVP_AGWG</strain>
    </source>
</reference>
<evidence type="ECO:0000313" key="4">
    <source>
        <dbReference type="Proteomes" id="UP000008820"/>
    </source>
</evidence>
<dbReference type="AlphaFoldDB" id="A0A6I8U900"/>
<dbReference type="PANTHER" id="PTHR46564">
    <property type="entry name" value="TRANSPOSASE"/>
    <property type="match status" value="1"/>
</dbReference>
<dbReference type="InterPro" id="IPR036397">
    <property type="entry name" value="RNaseH_sf"/>
</dbReference>
<dbReference type="InterPro" id="IPR047655">
    <property type="entry name" value="Transpos_IS630-like"/>
</dbReference>